<organism evidence="1 2">
    <name type="scientific">Serpens gallinarum</name>
    <dbReference type="NCBI Taxonomy" id="2763075"/>
    <lineage>
        <taxon>Bacteria</taxon>
        <taxon>Pseudomonadati</taxon>
        <taxon>Pseudomonadota</taxon>
        <taxon>Gammaproteobacteria</taxon>
        <taxon>Pseudomonadales</taxon>
        <taxon>Pseudomonadaceae</taxon>
        <taxon>Pseudomonas</taxon>
    </lineage>
</organism>
<reference evidence="1 2" key="1">
    <citation type="submission" date="2020-08" db="EMBL/GenBank/DDBJ databases">
        <title>A Genomic Blueprint of the Chicken Gut Microbiome.</title>
        <authorList>
            <person name="Gilroy R."/>
            <person name="Ravi A."/>
            <person name="Getino M."/>
            <person name="Pursley I."/>
            <person name="Horton D.L."/>
            <person name="Alikhan N.-F."/>
            <person name="Baker D."/>
            <person name="Gharbi K."/>
            <person name="Hall N."/>
            <person name="Watson M."/>
            <person name="Adriaenssens E.M."/>
            <person name="Foster-Nyarko E."/>
            <person name="Jarju S."/>
            <person name="Secka A."/>
            <person name="Antonio M."/>
            <person name="Oren A."/>
            <person name="Chaudhuri R."/>
            <person name="La Ragione R.M."/>
            <person name="Hildebrand F."/>
            <person name="Pallen M.J."/>
        </authorList>
    </citation>
    <scope>NUCLEOTIDE SEQUENCE [LARGE SCALE GENOMIC DNA]</scope>
    <source>
        <strain evidence="1 2">Sa2CUA2</strain>
    </source>
</reference>
<evidence type="ECO:0000313" key="1">
    <source>
        <dbReference type="EMBL" id="MBD7979010.1"/>
    </source>
</evidence>
<comment type="caution">
    <text evidence="1">The sequence shown here is derived from an EMBL/GenBank/DDBJ whole genome shotgun (WGS) entry which is preliminary data.</text>
</comment>
<evidence type="ECO:0000313" key="2">
    <source>
        <dbReference type="Proteomes" id="UP000611945"/>
    </source>
</evidence>
<accession>A0ABR8TTD0</accession>
<name>A0ABR8TTD0_9PSED</name>
<dbReference type="Proteomes" id="UP000611945">
    <property type="component" value="Unassembled WGS sequence"/>
</dbReference>
<protein>
    <submittedName>
        <fullName evidence="1">Uncharacterized protein</fullName>
    </submittedName>
</protein>
<dbReference type="EMBL" id="JACSQG010000016">
    <property type="protein sequence ID" value="MBD7979010.1"/>
    <property type="molecule type" value="Genomic_DNA"/>
</dbReference>
<dbReference type="RefSeq" id="WP_251837790.1">
    <property type="nucleotide sequence ID" value="NZ_JACSQG010000016.1"/>
</dbReference>
<sequence length="173" mass="19953">MISSLSGLLGVFLANHYQIKRQRLEAEHKEKIEIEKYQRETKERTKELIRSKLEVAHQIASRIAFENSQTSSYMASEMLSIDDFHKRYQENQLELEKLVMIIGIYFPSLNEEASILIGKTNVFWGYQMNYMATGAHNSMAVGEILKASEAIAKTTKVMKKEMENIAKKLEMSI</sequence>
<proteinExistence type="predicted"/>
<keyword evidence="2" id="KW-1185">Reference proteome</keyword>
<gene>
    <name evidence="1" type="ORF">H9642_17670</name>
</gene>